<proteinExistence type="predicted"/>
<accession>A0A9W6XL12</accession>
<name>A0A9W6XL12_9STRA</name>
<dbReference type="AlphaFoldDB" id="A0A9W6XL12"/>
<dbReference type="Proteomes" id="UP001165083">
    <property type="component" value="Unassembled WGS sequence"/>
</dbReference>
<keyword evidence="3" id="KW-1185">Reference proteome</keyword>
<sequence>MNMDKVQDEYDALLARRNELLALEQRLEARKREAYANAIWATDSEQTKVKTAKEDADTLARMLTLIKAQSGTSDKPNPNGFKSAADVYAEMGDFNEKNGVFSTVNSAADVAMEEAVKEEKVAPDDKPTPDNEKYHDELAKIFKKFPVLSNYTFRPVVVDDDRTVANNAEYIIDQSDGSILKSGNKVPSNSPLLGKIDWRLTFERIRDKIESIGRATIKISNVADDVAMKELFKRWRDNARRIKESDFRGERLDDAQTAAMDQYMAPYLENMNDEQRLEYARKLFGDEKAGNKRELEDSAVSLDTRVEKKSPETAQIVFKEKVQYLYDNIANIEALKIRPYVFTKGGLGDNELSNTVYLGKKMVFYLIADGRKYKQTDVKSLSNKINWERTLGYAISRLEDALRKLNIMAGQEENPKKQANSFKEIQHIMDVIKTVDPEHQLFLPSSYRTPAPKGKSEPTLTAAKEVKDFVYEPPAGKGLVGRGLKGAGVVAPRNKNRSYNLADIEGSGTASDLKYKRIGTKFIRKADLLNNRLKLVFPNRTSVGPIRDMSDELTAMVKDLLYNDNISQQAYRALPIEDQRVFYEIVKKTHVDHTLQTPMEDPRLTLRAEFGKLRGEIALAHYYKMIVLNPKLFKPGSSYGNQATANVNELKQILSELSVKDSVVDTPKQHPPPEWIHGKKAGGTIWANEARKPKTFKL</sequence>
<comment type="caution">
    <text evidence="2">The sequence shown here is derived from an EMBL/GenBank/DDBJ whole genome shotgun (WGS) entry which is preliminary data.</text>
</comment>
<keyword evidence="1" id="KW-0175">Coiled coil</keyword>
<protein>
    <submittedName>
        <fullName evidence="2">Unnamed protein product</fullName>
    </submittedName>
</protein>
<evidence type="ECO:0000313" key="3">
    <source>
        <dbReference type="Proteomes" id="UP001165083"/>
    </source>
</evidence>
<gene>
    <name evidence="2" type="ORF">Plil01_001669200</name>
</gene>
<evidence type="ECO:0000256" key="1">
    <source>
        <dbReference type="SAM" id="Coils"/>
    </source>
</evidence>
<feature type="coiled-coil region" evidence="1">
    <location>
        <begin position="3"/>
        <end position="30"/>
    </location>
</feature>
<organism evidence="2 3">
    <name type="scientific">Phytophthora lilii</name>
    <dbReference type="NCBI Taxonomy" id="2077276"/>
    <lineage>
        <taxon>Eukaryota</taxon>
        <taxon>Sar</taxon>
        <taxon>Stramenopiles</taxon>
        <taxon>Oomycota</taxon>
        <taxon>Peronosporomycetes</taxon>
        <taxon>Peronosporales</taxon>
        <taxon>Peronosporaceae</taxon>
        <taxon>Phytophthora</taxon>
    </lineage>
</organism>
<reference evidence="2" key="1">
    <citation type="submission" date="2023-04" db="EMBL/GenBank/DDBJ databases">
        <title>Phytophthora lilii NBRC 32176.</title>
        <authorList>
            <person name="Ichikawa N."/>
            <person name="Sato H."/>
            <person name="Tonouchi N."/>
        </authorList>
    </citation>
    <scope>NUCLEOTIDE SEQUENCE</scope>
    <source>
        <strain evidence="2">NBRC 32176</strain>
    </source>
</reference>
<dbReference type="EMBL" id="BSXW01002278">
    <property type="protein sequence ID" value="GMF41653.1"/>
    <property type="molecule type" value="Genomic_DNA"/>
</dbReference>
<evidence type="ECO:0000313" key="2">
    <source>
        <dbReference type="EMBL" id="GMF41653.1"/>
    </source>
</evidence>